<keyword evidence="11 32" id="KW-0945">Host-virus interaction</keyword>
<evidence type="ECO:0000256" key="2">
    <source>
        <dbReference type="ARBA" id="ARBA00004433"/>
    </source>
</evidence>
<evidence type="ECO:0000256" key="31">
    <source>
        <dbReference type="ARBA" id="ARBA00023296"/>
    </source>
</evidence>
<accession>T2CYN3</accession>
<keyword evidence="28 32" id="KW-0325">Glycoprotein</keyword>
<evidence type="ECO:0000256" key="30">
    <source>
        <dbReference type="ARBA" id="ARBA00023288"/>
    </source>
</evidence>
<evidence type="ECO:0000256" key="9">
    <source>
        <dbReference type="ARBA" id="ARBA00022511"/>
    </source>
</evidence>
<feature type="transmembrane region" description="Helical" evidence="33">
    <location>
        <begin position="13"/>
        <end position="41"/>
    </location>
</feature>
<evidence type="ECO:0000256" key="13">
    <source>
        <dbReference type="ARBA" id="ARBA00022685"/>
    </source>
</evidence>
<dbReference type="Gene3D" id="1.20.5.490">
    <property type="entry name" value="Single helix bin"/>
    <property type="match status" value="1"/>
</dbReference>
<keyword evidence="9 32" id="KW-1032">Host cell membrane</keyword>
<sequence>MRVMGILRNCQRWWIWGGLGLWMLLICNVMGNLWVTVYYGVPVWKEAKATLFCASNAKAHETEVHNVWATHACVPTDPNPQEMILENVTENFNMWKNDMVDQMHEDIISLWDQSLKPCVKLTPLCVTLNCTDAHFNSSVTVHNASMNGEIKNCSFNITTEIKDKKKKEYALFYRLDIVPLNGEDSSSEYRLINCNTSAVTQACPKVSFDPIPIHYCAPAGYAILKCNDKTFNGTGPCNNVSTVLCTHGIKPVVSTQLLLNGSLAEQEIIIRSENLTENTKTIIVQLKDPVQIVCIRPGNNTRKSVRIGPGQTFYATGEITGDIRQAHCNINKTDWNRTLHEVREKLQKHFPNKTITFAPHAGGDLEITTHSFNCRGEFFYCNTLSLFNYTWGNNTNSTNSNSNSTITLRCRIKQIINMWQRVGRAMYAPPIAGNVTCISNITGLLLTRDGGDTPNNTAEIFRPGGGDMRDNWRSELYKYKVVEVKPLGIAPTKAKRRVVEREKRAVGIGAVFLGILGAAGSTMGAASVTLTVQARQLLSGIVQQQSNLLRAIEAQQHMLQLTVWGIKQLQTRVLAIERYLKDQQLLGMWGCSGKLICTTAVPWNLSWSDRTEEEIWGNMTWMQWDKEISNYSDTIYELLIKSQNQQDKNEKDLVALDSWENLWNWFSITKWLWYIKIFIMIVGGLIGLRIIFAVLSIVNRVRQGYSPLSFQTLIPPPREPDRLERIEEEGGEQDRDRSVRLVSGFLALAWDDLRNLCLFSYHQLRDFILIVVRAVELLGRSSLKGLQRGWEALKFLGNLVQYWGLELKRSAISLLDTIAIAVAEGTDRILETVSRICRAIYNIPTRIRQGAEIALQ</sequence>
<dbReference type="GO" id="GO:0075512">
    <property type="term" value="P:clathrin-dependent endocytosis of virus by host cell"/>
    <property type="evidence" value="ECO:0007669"/>
    <property type="project" value="UniProtKB-UniRule"/>
</dbReference>
<evidence type="ECO:0000256" key="33">
    <source>
        <dbReference type="RuleBase" id="RU363095"/>
    </source>
</evidence>
<dbReference type="SUPFAM" id="SSF56502">
    <property type="entry name" value="gp120 core"/>
    <property type="match status" value="2"/>
</dbReference>
<feature type="transmembrane region" description="Helical" evidence="33">
    <location>
        <begin position="671"/>
        <end position="698"/>
    </location>
</feature>
<protein>
    <recommendedName>
        <fullName evidence="32">Envelope glycoprotein gp160</fullName>
    </recommendedName>
    <alternativeName>
        <fullName evidence="32">Env polyprotein</fullName>
    </alternativeName>
    <component>
        <recommendedName>
            <fullName evidence="32">Surface protein gp120</fullName>
            <shortName evidence="32">SU</shortName>
        </recommendedName>
        <alternativeName>
            <fullName evidence="32">Glycoprotein 120</fullName>
            <shortName evidence="32">gp120</shortName>
        </alternativeName>
    </component>
    <component>
        <recommendedName>
            <fullName evidence="32">Transmembrane protein gp41</fullName>
            <shortName evidence="32">TM</shortName>
        </recommendedName>
        <alternativeName>
            <fullName evidence="32">Glycoprotein 41</fullName>
            <shortName evidence="32">gp41</shortName>
        </alternativeName>
    </component>
</protein>
<dbReference type="HAMAP" id="MF_04083">
    <property type="entry name" value="HIV_ENV"/>
    <property type="match status" value="1"/>
</dbReference>
<evidence type="ECO:0000256" key="23">
    <source>
        <dbReference type="ARBA" id="ARBA00023046"/>
    </source>
</evidence>
<keyword evidence="23 32" id="KW-1039">Host endosome</keyword>
<comment type="subcellular location">
    <molecule>Surface protein gp120</molecule>
    <subcellularLocation>
        <location evidence="32">Virion membrane</location>
        <topology evidence="32">Peripheral membrane protein</topology>
    </subcellularLocation>
    <subcellularLocation>
        <location evidence="32">Host cell membrane</location>
        <topology evidence="32">Peripheral membrane protein</topology>
    </subcellularLocation>
    <subcellularLocation>
        <location evidence="32">Host endosome membrane</location>
        <topology evidence="32">Single-pass type I membrane protein</topology>
    </subcellularLocation>
    <text evidence="32">The surface protein is not anchored to the viral envelope, but associates with the extravirion surface through its binding to TM. It is probably concentrated at the site of budding and incorporated into the virions possibly by contacts between the cytoplasmic tail of Env and the N-terminus of Gag.</text>
</comment>
<evidence type="ECO:0000256" key="11">
    <source>
        <dbReference type="ARBA" id="ARBA00022581"/>
    </source>
</evidence>
<dbReference type="InterPro" id="IPR000777">
    <property type="entry name" value="HIV1_Gp120"/>
</dbReference>
<keyword evidence="26 32" id="KW-0564">Palmitate</keyword>
<evidence type="ECO:0000256" key="19">
    <source>
        <dbReference type="ARBA" id="ARBA00022870"/>
    </source>
</evidence>
<comment type="domain">
    <text evidence="32">The CD4-binding region is targeted by the antibody b12.</text>
</comment>
<evidence type="ECO:0000259" key="35">
    <source>
        <dbReference type="Pfam" id="PF00517"/>
    </source>
</evidence>
<dbReference type="GO" id="GO:0044175">
    <property type="term" value="C:host cell endosome membrane"/>
    <property type="evidence" value="ECO:0007669"/>
    <property type="project" value="UniProtKB-SubCell"/>
</dbReference>
<dbReference type="InterPro" id="IPR036377">
    <property type="entry name" value="Gp120_core_sf"/>
</dbReference>
<keyword evidence="15 32" id="KW-0053">Apoptosis</keyword>
<dbReference type="GO" id="GO:0019064">
    <property type="term" value="P:fusion of virus membrane with host plasma membrane"/>
    <property type="evidence" value="ECO:0007669"/>
    <property type="project" value="UniProtKB-UniRule"/>
</dbReference>
<evidence type="ECO:0000256" key="1">
    <source>
        <dbReference type="ARBA" id="ARBA00004402"/>
    </source>
</evidence>
<evidence type="ECO:0000256" key="5">
    <source>
        <dbReference type="ARBA" id="ARBA00004578"/>
    </source>
</evidence>
<dbReference type="SUPFAM" id="SSF58069">
    <property type="entry name" value="Virus ectodomain"/>
    <property type="match status" value="1"/>
</dbReference>
<comment type="subcellular location">
    <molecule>Transmembrane protein gp41</molecule>
    <subcellularLocation>
        <location evidence="32">Virion membrane</location>
        <topology evidence="32">Single-pass type I membrane protein</topology>
    </subcellularLocation>
    <subcellularLocation>
        <location evidence="32">Host cell membrane</location>
        <topology evidence="32">Single-pass type I membrane protein</topology>
    </subcellularLocation>
    <subcellularLocation>
        <location evidence="32">Host endosome membrane</location>
        <topology evidence="32">Single-pass type I membrane protein</topology>
    </subcellularLocation>
    <text evidence="32">It is probably concentrated at the site of budding and incorporated into the virions possibly by contacts between the cytoplasmic tail of Env and the N-terminus of Gag.</text>
</comment>
<comment type="domain">
    <text evidence="32">The membrane proximal external region (MPER) present in gp41 is a tryptophan-rich region recognized by the antibodies 2F5, Z13, and 4E10. MPER seems to play a role in fusion.</text>
</comment>
<evidence type="ECO:0000256" key="16">
    <source>
        <dbReference type="ARBA" id="ARBA00022729"/>
    </source>
</evidence>
<comment type="caution">
    <text evidence="32 33">Lacks conserved residue(s) required for the propagation of feature annotation.</text>
</comment>
<dbReference type="GO" id="GO:0019062">
    <property type="term" value="P:virion attachment to host cell"/>
    <property type="evidence" value="ECO:0007669"/>
    <property type="project" value="UniProtKB-UniRule"/>
</dbReference>
<evidence type="ECO:0000256" key="22">
    <source>
        <dbReference type="ARBA" id="ARBA00022989"/>
    </source>
</evidence>
<comment type="PTM">
    <text evidence="32">Highly glycosylated by host. The high number of glycan on the protein is reffered to as 'glycan shield' because it contributes to hide protein sequence from adaptive immune system.</text>
</comment>
<comment type="miscellaneous">
    <text evidence="32">Inhibitors targeting HIV-1 viral envelope proteins are used as antiretroviral drugs. Attachment of virions to the cell surface via non-specific interactions and CD4 binding can be blocked by inhibitors that include cyanovirin-N, cyclotriazadisulfonamide analogs, PRO 2000, TNX 355 and PRO 542. In addition, BMS 806 can block CD4-induced conformational changes. Env interactions with the coreceptor molecules can be targeted by CCR5 antagonists including SCH-D, maraviroc (UK 427857) and aplaviroc (GW 873140), and the CXCR4 antagonist AMD 070. Fusion of viral and cellular membranes can be inhibited by peptides such as enfuvirtide and tifuvirtide (T 1249). Resistance to inhibitors associated with mutations in Env are observed. Most of the time, single mutations confer only a modest reduction in drug susceptibility. Combination of several mutations is usually required to develop a high-level drug resistance.</text>
</comment>
<keyword evidence="10 32" id="KW-1165">Clathrin-mediated endocytosis of virus by host</keyword>
<evidence type="ECO:0000256" key="7">
    <source>
        <dbReference type="ARBA" id="ARBA00022506"/>
    </source>
</evidence>
<keyword evidence="31 32" id="KW-1160">Virus entry into host cell</keyword>
<dbReference type="InterPro" id="IPR000328">
    <property type="entry name" value="GP41-like"/>
</dbReference>
<keyword evidence="24 32" id="KW-0175">Coiled coil</keyword>
<evidence type="ECO:0000256" key="17">
    <source>
        <dbReference type="ARBA" id="ARBA00022804"/>
    </source>
</evidence>
<keyword evidence="7 32" id="KW-1168">Fusion of virus membrane with host membrane</keyword>
<dbReference type="EMBL" id="KC863626">
    <property type="protein sequence ID" value="AGV38190.1"/>
    <property type="molecule type" value="Genomic_DNA"/>
</dbReference>
<dbReference type="Gene3D" id="1.10.287.210">
    <property type="match status" value="1"/>
</dbReference>
<keyword evidence="14 32" id="KW-0812">Transmembrane</keyword>
<evidence type="ECO:0000256" key="4">
    <source>
        <dbReference type="ARBA" id="ARBA00004563"/>
    </source>
</evidence>
<feature type="disulfide bond" evidence="32">
    <location>
        <begin position="216"/>
        <end position="245"/>
    </location>
</feature>
<feature type="topological domain" description="Cytoplasmic" evidence="32">
    <location>
        <begin position="699"/>
        <end position="856"/>
    </location>
</feature>
<dbReference type="GO" id="GO:1903911">
    <property type="term" value="P:positive regulation of receptor clustering"/>
    <property type="evidence" value="ECO:0007669"/>
    <property type="project" value="UniProtKB-UniRule"/>
</dbReference>
<evidence type="ECO:0000256" key="21">
    <source>
        <dbReference type="ARBA" id="ARBA00022890"/>
    </source>
</evidence>
<feature type="region of interest" description="CD4-binding loop" evidence="32">
    <location>
        <begin position="360"/>
        <end position="370"/>
    </location>
</feature>
<evidence type="ECO:0000256" key="28">
    <source>
        <dbReference type="ARBA" id="ARBA00023180"/>
    </source>
</evidence>
<comment type="subunit">
    <text evidence="32">The mature envelope protein (Env) consists of a homotrimer of non-covalently associated gp120-gp41 heterodimers. The resulting complex protrudes from the virus surface as a spike. There seems to be as few as 10 spikes on the average virion. Surface protein gp120 interacts with host CD4, CCR5 and CXCR4. Gp120 also interacts with the C-type lectins CD209/DC-SIGN and CLEC4M/DC-SIGNR (collectively referred to as DC-SIGN(R)). Gp120 and gp41 interact with GalCer. Gp120 interacts with host ITGA4/ITGB7 complex; on CD4+ T-cells, this interaction results in rapid activation of integrin ITGAL/LFA-1, which facilitates efficient cell-to-cell spreading of HIV-1. Gp120 interacts with cell-associated heparan sulfate; this interaction increases virus infectivity on permissive cells and may be involved in infection of CD4- cells.</text>
</comment>
<keyword evidence="27 32" id="KW-1015">Disulfide bond</keyword>
<comment type="function">
    <text evidence="32">Surface protein gp120: Attaches the virus to the host lymphoid cell by binding to the primary receptor CD4. This interaction induces a structural rearrangement creating a high affinity binding site for a chemokine coreceptor like CXCR4 and/or CCR5. Acts as a ligand for CD209/DC-SIGN and CLEC4M/DC-SIGNR, which are respectively found on dendritic cells (DCs), and on endothelial cells of liver sinusoids and lymph node sinuses. These interactions allow capture of viral particles at mucosal surfaces by these cells and subsequent transmission to permissive cells. HIV subverts the migration properties of dendritic cells to gain access to CD4+ T-cells in lymph nodes. Virus transmission to permissive T-cells occurs either in trans (without DCs infection, through viral capture and transmission), or in cis (following DCs productive infection, through the usual CD4-gp120 interaction), thereby inducing a robust infection. In trans infection, bound virions remain infectious over days and it is proposed that they are not degraded, but protected in non-lysosomal acidic organelles within the DCs close to the cell membrane thus contributing to the viral infectious potential during DCs' migration from the periphery to the lymphoid tissues. On arrival at lymphoid tissues, intact virions recycle back to DCs' cell surface allowing virus transmission to CD4+ T-cells.</text>
</comment>
<dbReference type="GO" id="GO:0016020">
    <property type="term" value="C:membrane"/>
    <property type="evidence" value="ECO:0007669"/>
    <property type="project" value="UniProtKB-UniRule"/>
</dbReference>
<feature type="site" description="Cleavage; by host furin" evidence="32">
    <location>
        <begin position="504"/>
        <end position="505"/>
    </location>
</feature>
<evidence type="ECO:0000256" key="24">
    <source>
        <dbReference type="ARBA" id="ARBA00023054"/>
    </source>
</evidence>
<comment type="domain">
    <text evidence="32">Some of the most genetically diverse regions of the viral genome are present in Env. They are called variable regions 1 through 5 (V1 through V5). Coreceptor usage of gp120 is determined mainly by the primary structure of the third variable region (V3) in the outer domain of gp120. The sequence of V3 determines which coreceptor, CCR5 and/or CXCR4 (corresponding to R5/macrophage, X4/T cell and R5X4/T cell and macrophage tropism), is used to trigger the fusion potential of the Env complex, and hence which cells the virus can infect. Binding to CCR5 involves a region adjacent in addition to V3.</text>
</comment>
<keyword evidence="12 32" id="KW-1162">Viral penetration into host cytoplasm</keyword>
<evidence type="ECO:0000256" key="26">
    <source>
        <dbReference type="ARBA" id="ARBA00023139"/>
    </source>
</evidence>
<reference evidence="36" key="2">
    <citation type="submission" date="2013-03" db="EMBL/GenBank/DDBJ databases">
        <authorList>
            <person name="Ping L.-H."/>
            <person name="Joseph S.B."/>
            <person name="Anderson J.A."/>
            <person name="Abrahams M.-R."/>
            <person name="Salazar-Gonzalez J.F."/>
            <person name="Kincer L.P."/>
            <person name="Treurnicht F.K."/>
            <person name="Arney L."/>
            <person name="Ojeda S."/>
            <person name="Zhang M."/>
            <person name="Keys J."/>
            <person name="Potter E.L."/>
            <person name="Chu H."/>
            <person name="Moore P."/>
            <person name="Salazar-Gonzalez M."/>
            <person name="Iyer S."/>
            <person name="Jabara C."/>
            <person name="Kirchherr J."/>
            <person name="Mapanje C."/>
            <person name="Ngandu N."/>
            <person name="Seoighe C."/>
            <person name="Hoffman I."/>
            <person name="Gao F."/>
            <person name="Tang Y."/>
            <person name="Labranche C."/>
            <person name="Lee B."/>
            <person name="Saville A."/>
            <person name="Vermeulen M."/>
            <person name="Fiscus S."/>
            <person name="Morris L."/>
            <person name="Karim S.A."/>
            <person name="Haynes B.F."/>
            <person name="Shaw G.M."/>
            <person name="Korber B.T."/>
            <person name="Hahn B.H."/>
            <person name="Cohen M.S."/>
            <person name="Montefiori D."/>
            <person name="Williamson C."/>
            <person name="Swanstrom R."/>
        </authorList>
    </citation>
    <scope>NUCLEOTIDE SEQUENCE</scope>
    <source>
        <strain evidence="36">C.x.07.CF17-F7</strain>
    </source>
</reference>
<dbReference type="Gene3D" id="2.170.40.20">
    <property type="entry name" value="Human immunodeficiency virus 1, Gp160, envelope glycoprotein"/>
    <property type="match status" value="2"/>
</dbReference>
<evidence type="ECO:0000256" key="25">
    <source>
        <dbReference type="ARBA" id="ARBA00023136"/>
    </source>
</evidence>
<keyword evidence="29 32" id="KW-0899">Viral immunoevasion</keyword>
<feature type="domain" description="Human immunodeficiency virus 1 envelope glycoprotein Gp120" evidence="34">
    <location>
        <begin position="33"/>
        <end position="504"/>
    </location>
</feature>
<keyword evidence="20 32" id="KW-0261">Viral envelope protein</keyword>
<evidence type="ECO:0000256" key="8">
    <source>
        <dbReference type="ARBA" id="ARBA00022510"/>
    </source>
</evidence>
<evidence type="ECO:0000256" key="15">
    <source>
        <dbReference type="ARBA" id="ARBA00022703"/>
    </source>
</evidence>
<dbReference type="GO" id="GO:0020002">
    <property type="term" value="C:host cell plasma membrane"/>
    <property type="evidence" value="ECO:0007669"/>
    <property type="project" value="UniProtKB-SubCell"/>
</dbReference>
<comment type="subcellular location">
    <subcellularLocation>
        <location evidence="3">Host cell membrane</location>
        <topology evidence="3">Peripheral membrane protein</topology>
    </subcellularLocation>
    <subcellularLocation>
        <location evidence="1">Host cell membrane</location>
        <topology evidence="1">Single-pass type I membrane protein</topology>
    </subcellularLocation>
    <subcellularLocation>
        <location evidence="2">Host endosome membrane</location>
        <topology evidence="2">Peripheral membrane protein</topology>
    </subcellularLocation>
    <subcellularLocation>
        <location evidence="5">Host endosome membrane</location>
        <topology evidence="5">Single-pass type I membrane protein</topology>
    </subcellularLocation>
    <subcellularLocation>
        <location evidence="6">Virion membrane</location>
        <topology evidence="6">Peripheral membrane protein</topology>
    </subcellularLocation>
    <subcellularLocation>
        <location evidence="4">Virion membrane</location>
        <topology evidence="4">Single-pass type I membrane protein</topology>
    </subcellularLocation>
</comment>
<dbReference type="GO" id="GO:0005198">
    <property type="term" value="F:structural molecule activity"/>
    <property type="evidence" value="ECO:0007669"/>
    <property type="project" value="UniProtKB-UniRule"/>
</dbReference>
<dbReference type="GO" id="GO:0019031">
    <property type="term" value="C:viral envelope"/>
    <property type="evidence" value="ECO:0007669"/>
    <property type="project" value="UniProtKB-KW"/>
</dbReference>
<keyword evidence="30 32" id="KW-0449">Lipoprotein</keyword>
<feature type="lipid moiety-binding region" description="S-palmitoyl cysteine; by host" evidence="32">
    <location>
        <position position="837"/>
    </location>
</feature>
<feature type="region of interest" description="Immunosuppression" evidence="32">
    <location>
        <begin position="567"/>
        <end position="585"/>
    </location>
</feature>
<feature type="chain" id="PRO_5023320871" description="Envelope glycoprotein gp160" evidence="32">
    <location>
        <begin position="32"/>
        <end position="856"/>
    </location>
</feature>
<reference evidence="36" key="1">
    <citation type="journal article" date="2013" name="J. Virol.">
        <title>Comparison of viral Env proteins from acute and chronic infections with subtype C human immunodeficiency virus type 1 identifies differences in glycosylation and CCR5 utilization and suggests a new strategy for immunogen design.</title>
        <authorList>
            <person name="Ping L.H."/>
            <person name="Joseph S.B."/>
            <person name="Anderson J.A."/>
            <person name="Abrahams M.R."/>
            <person name="Salazar-Gonzalez J.F."/>
            <person name="Kincer L.P."/>
            <person name="Treurnicht F.K."/>
            <person name="Arney L."/>
            <person name="Ojeda S."/>
            <person name="Zhang M."/>
            <person name="Keys J."/>
            <person name="Potter E.L."/>
            <person name="Chu H."/>
            <person name="Moore P."/>
            <person name="Salazar M.G."/>
            <person name="Iyer S."/>
            <person name="Jabara C."/>
            <person name="Kirchherr J."/>
            <person name="Mapanje C."/>
            <person name="Ngandu N."/>
            <person name="Seoighe C."/>
            <person name="Hoffman I."/>
            <person name="Gao F."/>
            <person name="Tang Y."/>
            <person name="Labranche C."/>
            <person name="Lee B."/>
            <person name="Saville A."/>
            <person name="Vermeulen M."/>
            <person name="Fiscus S."/>
            <person name="Morris L."/>
            <person name="Karim S.A."/>
            <person name="Haynes B.F."/>
            <person name="Shaw G.M."/>
            <person name="Korber B.T."/>
            <person name="Hahn B.H."/>
            <person name="Cohen M.S."/>
            <person name="Montefiori D."/>
            <person name="Williamson C."/>
            <person name="Swanstrom R."/>
        </authorList>
    </citation>
    <scope>NUCLEOTIDE SEQUENCE</scope>
    <source>
        <strain evidence="36">C.x.07.CF17-F7</strain>
    </source>
</reference>
<dbReference type="FunFam" id="2.170.40.20:FF:000004">
    <property type="entry name" value="Envelope glycoprotein gp160"/>
    <property type="match status" value="1"/>
</dbReference>
<keyword evidence="16 32" id="KW-0732">Signal</keyword>
<feature type="disulfide bond" evidence="32">
    <location>
        <begin position="53"/>
        <end position="73"/>
    </location>
</feature>
<keyword evidence="17 32" id="KW-1161">Viral attachment to host cell</keyword>
<evidence type="ECO:0000256" key="29">
    <source>
        <dbReference type="ARBA" id="ARBA00023280"/>
    </source>
</evidence>
<keyword evidence="19 32" id="KW-1043">Host membrane</keyword>
<comment type="miscellaneous">
    <text evidence="32">HIV-1 lineages are divided in three main groups, M (for Major), O (for Outlier), and N (for New, or Non-M, Non-O). The vast majority of strains found worldwide belong to the group M. Group O seems to be endemic to and largely confined to Cameroon and neighboring countries in West Central Africa, where these viruses represent a small minority of HIV-1 strains. The group N is represented by a limited number of isolates from Cameroonian persons. The group M is further subdivided in 9 clades or subtypes (A to D, F to H, J and K).</text>
</comment>
<evidence type="ECO:0000256" key="27">
    <source>
        <dbReference type="ARBA" id="ARBA00023157"/>
    </source>
</evidence>
<feature type="region of interest" description="Fusion peptide" evidence="32">
    <location>
        <begin position="505"/>
        <end position="525"/>
    </location>
</feature>
<organism evidence="36">
    <name type="scientific">Human immunodeficiency virus type 1</name>
    <name type="common">HIV-1</name>
    <dbReference type="NCBI Taxonomy" id="11676"/>
    <lineage>
        <taxon>Viruses</taxon>
        <taxon>Riboviria</taxon>
        <taxon>Pararnavirae</taxon>
        <taxon>Artverviricota</taxon>
        <taxon>Revtraviricetes</taxon>
        <taxon>Ortervirales</taxon>
        <taxon>Retroviridae</taxon>
        <taxon>Orthoretrovirinae</taxon>
        <taxon>Lentivirus</taxon>
        <taxon>Lentivirus humimdef1</taxon>
    </lineage>
</organism>
<keyword evidence="13 32" id="KW-0165">Cleavage on pair of basic residues</keyword>
<evidence type="ECO:0000256" key="14">
    <source>
        <dbReference type="ARBA" id="ARBA00022692"/>
    </source>
</evidence>
<dbReference type="CDD" id="cd09909">
    <property type="entry name" value="HIV-1-like_HR1-HR2"/>
    <property type="match status" value="1"/>
</dbReference>
<evidence type="ECO:0000256" key="20">
    <source>
        <dbReference type="ARBA" id="ARBA00022879"/>
    </source>
</evidence>
<dbReference type="FunFam" id="2.170.40.20:FF:000003">
    <property type="entry name" value="Envelope glycoprotein gp160"/>
    <property type="match status" value="1"/>
</dbReference>
<keyword evidence="25 32" id="KW-0472">Membrane</keyword>
<dbReference type="Pfam" id="PF00516">
    <property type="entry name" value="GP120"/>
    <property type="match status" value="1"/>
</dbReference>
<comment type="function">
    <text evidence="32">Transmembrane protein gp41: Acts as a class I viral fusion protein. Under the current model, the protein has at least 3 conformational states: pre-fusion native state, pre-hairpin intermediate state, and post-fusion hairpin state. During fusion of viral and target intracellular membranes, the coiled coil regions (heptad repeats) assume a trimer-of-hairpins structure, positioning the fusion peptide in close proximity to the C-terminal region of the ectodomain. The formation of this structure appears to drive apposition and subsequent fusion of viral and target cell membranes. Complete fusion occurs in host cell endosomes and is dynamin-dependent, however some lipid transfer might occur at the plasma membrane. The virus undergoes clathrin-dependent internalization long before endosomal fusion, thus minimizing the surface exposure of conserved viral epitopes during fusion and reducing the efficacy of inhibitors targeting these epitopes. Membranes fusion leads to delivery of the nucleocapsid into the cytoplasm.</text>
</comment>
<feature type="short sequence motif" description="YXXL motif; contains endocytosis signal" evidence="32">
    <location>
        <begin position="705"/>
        <end position="708"/>
    </location>
</feature>
<dbReference type="Pfam" id="PF00517">
    <property type="entry name" value="GP41"/>
    <property type="match status" value="1"/>
</dbReference>
<keyword evidence="18 32" id="KW-0946">Virion</keyword>
<keyword evidence="8 32" id="KW-1170">Fusion of virus membrane with host endosomal membrane</keyword>
<dbReference type="GO" id="GO:0052031">
    <property type="term" value="P:symbiont-mediated perturbation of host defense response"/>
    <property type="evidence" value="ECO:0007669"/>
    <property type="project" value="UniProtKB-UniRule"/>
</dbReference>
<comment type="domain">
    <text evidence="32">The YXXL motif is involved in determining the exact site of viral release at the surface of infected mononuclear cells and promotes endocytosis. YXXL and di-leucine endocytosis motifs interact directly or indirectly with the clathrin adapter complexes, opperate independently, and their activities are not additive.</text>
</comment>
<feature type="coiled-coil region" evidence="32">
    <location>
        <begin position="626"/>
        <end position="660"/>
    </location>
</feature>
<comment type="function">
    <text evidence="32">Envelope glycoprotein gp160: Oligomerizes in the host endoplasmic reticulum into predominantly trimers. In a second time, gp160 transits in the host Golgi, where glycosylation is completed. The precursor is then proteolytically cleaved in the trans-Golgi and thereby activated by cellular furin or furin-like proteases to produce gp120 and gp41.</text>
</comment>
<evidence type="ECO:0000256" key="3">
    <source>
        <dbReference type="ARBA" id="ARBA00004505"/>
    </source>
</evidence>
<organismHost>
    <name type="scientific">Homo sapiens</name>
    <name type="common">Human</name>
    <dbReference type="NCBI Taxonomy" id="9606"/>
</organismHost>
<dbReference type="GO" id="GO:0039654">
    <property type="term" value="P:fusion of virus membrane with host endosome membrane"/>
    <property type="evidence" value="ECO:0007669"/>
    <property type="project" value="UniProtKB-UniRule"/>
</dbReference>
<evidence type="ECO:0000256" key="18">
    <source>
        <dbReference type="ARBA" id="ARBA00022844"/>
    </source>
</evidence>
<dbReference type="FunFam" id="1.20.5.490:FF:000001">
    <property type="entry name" value="Envelope glycoprotein gp160"/>
    <property type="match status" value="1"/>
</dbReference>
<feature type="lipid moiety-binding region" description="S-palmitoyl cysteine; by host" evidence="32">
    <location>
        <position position="757"/>
    </location>
</feature>
<keyword evidence="22 32" id="KW-1133">Transmembrane helix</keyword>
<dbReference type="GO" id="GO:0019082">
    <property type="term" value="P:viral protein processing"/>
    <property type="evidence" value="ECO:0007669"/>
    <property type="project" value="UniProtKB-UniRule"/>
</dbReference>
<feature type="disulfide bond" evidence="32">
    <location>
        <begin position="591"/>
        <end position="597"/>
    </location>
</feature>
<evidence type="ECO:0000256" key="32">
    <source>
        <dbReference type="HAMAP-Rule" id="MF_04083"/>
    </source>
</evidence>
<comment type="domain">
    <text evidence="32 33">The 17 amino acids long immunosuppressive region is present in many retroviral envelope proteins. Synthetic peptides derived from this relatively conserved sequence inhibit immune function in vitro and in vivo.</text>
</comment>
<comment type="PTM">
    <text evidence="32">Palmitoylation of the transmembrane protein and of Env polyprotein (prior to its proteolytic cleavage) is essential for their association with host cell membrane lipid rafts. Palmitoylation is therefore required for envelope trafficking to classical lipid rafts, but not for viral replication.</text>
</comment>
<evidence type="ECO:0000259" key="34">
    <source>
        <dbReference type="Pfam" id="PF00516"/>
    </source>
</evidence>
<keyword evidence="21 32" id="KW-1164">Virus endocytosis by host</keyword>
<evidence type="ECO:0000256" key="6">
    <source>
        <dbReference type="ARBA" id="ARBA00004650"/>
    </source>
</evidence>
<dbReference type="InterPro" id="IPR037527">
    <property type="entry name" value="Gp160"/>
</dbReference>
<dbReference type="FunFam" id="1.10.287.210:FF:000001">
    <property type="entry name" value="Envelope glycoprotein gp160"/>
    <property type="match status" value="1"/>
</dbReference>
<feature type="disulfide bond" evidence="32">
    <location>
        <begin position="226"/>
        <end position="237"/>
    </location>
</feature>
<evidence type="ECO:0000256" key="10">
    <source>
        <dbReference type="ARBA" id="ARBA00022570"/>
    </source>
</evidence>
<comment type="similarity">
    <text evidence="32">Belongs to the HIV-1 env protein family.</text>
</comment>
<feature type="transmembrane region" description="Helical" evidence="33">
    <location>
        <begin position="505"/>
        <end position="528"/>
    </location>
</feature>
<evidence type="ECO:0000313" key="36">
    <source>
        <dbReference type="EMBL" id="AGV38190.1"/>
    </source>
</evidence>
<feature type="chain" id="PRO_5023320870" description="Transmembrane protein gp41" evidence="32">
    <location>
        <begin position="505"/>
        <end position="856"/>
    </location>
</feature>
<name>T2CYN3_HV1</name>
<evidence type="ECO:0000256" key="12">
    <source>
        <dbReference type="ARBA" id="ARBA00022595"/>
    </source>
</evidence>
<proteinExistence type="inferred from homology"/>
<dbReference type="GO" id="GO:1903908">
    <property type="term" value="P:positive regulation of plasma membrane raft polarization"/>
    <property type="evidence" value="ECO:0007669"/>
    <property type="project" value="UniProtKB-UniRule"/>
</dbReference>
<feature type="domain" description="Retroviral envelope protein GP41-like" evidence="35">
    <location>
        <begin position="523"/>
        <end position="713"/>
    </location>
</feature>
<comment type="PTM">
    <text evidence="32">Specific enzymatic cleavages in vivo yield mature proteins. Envelope glycoproteins are synthesized as a inactive precursor that is heavily N-glycosylated and processed likely by host cell furin in the Golgi to yield the mature SU and TM proteins. The cleavage site between SU and TM requires the minimal sequence [KR]-X-[KR]-R. About 2 of the 9 disulfide bonds of gp41 are reduced by P4HB/PDI, following binding to CD4 receptor.</text>
</comment>
<gene>
    <name evidence="32 36" type="primary">env</name>
</gene>
<feature type="region of interest" description="MPER; binding to GalCer" evidence="32">
    <location>
        <begin position="655"/>
        <end position="676"/>
    </location>
</feature>
<dbReference type="GO" id="GO:0055036">
    <property type="term" value="C:virion membrane"/>
    <property type="evidence" value="ECO:0007669"/>
    <property type="project" value="UniProtKB-SubCell"/>
</dbReference>